<evidence type="ECO:0000313" key="1">
    <source>
        <dbReference type="EMBL" id="GBM05725.1"/>
    </source>
</evidence>
<reference evidence="1 2" key="1">
    <citation type="journal article" date="2019" name="Sci. Rep.">
        <title>Orb-weaving spider Araneus ventricosus genome elucidates the spidroin gene catalogue.</title>
        <authorList>
            <person name="Kono N."/>
            <person name="Nakamura H."/>
            <person name="Ohtoshi R."/>
            <person name="Moran D.A.P."/>
            <person name="Shinohara A."/>
            <person name="Yoshida Y."/>
            <person name="Fujiwara M."/>
            <person name="Mori M."/>
            <person name="Tomita M."/>
            <person name="Arakawa K."/>
        </authorList>
    </citation>
    <scope>NUCLEOTIDE SEQUENCE [LARGE SCALE GENOMIC DNA]</scope>
</reference>
<dbReference type="EMBL" id="BGPR01000218">
    <property type="protein sequence ID" value="GBM05725.1"/>
    <property type="molecule type" value="Genomic_DNA"/>
</dbReference>
<comment type="caution">
    <text evidence="1">The sequence shown here is derived from an EMBL/GenBank/DDBJ whole genome shotgun (WGS) entry which is preliminary data.</text>
</comment>
<sequence length="90" mass="9795">MKGVTYLKQCDDSVHFSKAFLISLLLRNTVARSKIAESGPESTSFKTRFHQRSIVYMGLVHANSDVEDPPSSHRVVRKFGVGGTGSGVVA</sequence>
<protein>
    <submittedName>
        <fullName evidence="1">Uncharacterized protein</fullName>
    </submittedName>
</protein>
<accession>A0A4Y2CQZ1</accession>
<evidence type="ECO:0000313" key="2">
    <source>
        <dbReference type="Proteomes" id="UP000499080"/>
    </source>
</evidence>
<dbReference type="AlphaFoldDB" id="A0A4Y2CQZ1"/>
<keyword evidence="2" id="KW-1185">Reference proteome</keyword>
<proteinExistence type="predicted"/>
<dbReference type="Proteomes" id="UP000499080">
    <property type="component" value="Unassembled WGS sequence"/>
</dbReference>
<organism evidence="1 2">
    <name type="scientific">Araneus ventricosus</name>
    <name type="common">Orbweaver spider</name>
    <name type="synonym">Epeira ventricosa</name>
    <dbReference type="NCBI Taxonomy" id="182803"/>
    <lineage>
        <taxon>Eukaryota</taxon>
        <taxon>Metazoa</taxon>
        <taxon>Ecdysozoa</taxon>
        <taxon>Arthropoda</taxon>
        <taxon>Chelicerata</taxon>
        <taxon>Arachnida</taxon>
        <taxon>Araneae</taxon>
        <taxon>Araneomorphae</taxon>
        <taxon>Entelegynae</taxon>
        <taxon>Araneoidea</taxon>
        <taxon>Araneidae</taxon>
        <taxon>Araneus</taxon>
    </lineage>
</organism>
<name>A0A4Y2CQZ1_ARAVE</name>
<gene>
    <name evidence="1" type="ORF">AVEN_55821_1</name>
</gene>